<evidence type="ECO:0000313" key="3">
    <source>
        <dbReference type="Proteomes" id="UP001595721"/>
    </source>
</evidence>
<sequence>MLNKLVLAAIATAIALPVAASEITPGRAMEAELLNLDASSFTLSELGQISSEATHNKRAERARFILEERADGVRNAVASDDTPSDYFGATRIGRDD</sequence>
<feature type="signal peptide" evidence="1">
    <location>
        <begin position="1"/>
        <end position="20"/>
    </location>
</feature>
<gene>
    <name evidence="2" type="ORF">ACFOMH_00740</name>
</gene>
<name>A0ABV7R062_9RHOB</name>
<evidence type="ECO:0000313" key="2">
    <source>
        <dbReference type="EMBL" id="MFC3526679.1"/>
    </source>
</evidence>
<keyword evidence="3" id="KW-1185">Reference proteome</keyword>
<dbReference type="Proteomes" id="UP001595721">
    <property type="component" value="Unassembled WGS sequence"/>
</dbReference>
<proteinExistence type="predicted"/>
<accession>A0ABV7R062</accession>
<evidence type="ECO:0000256" key="1">
    <source>
        <dbReference type="SAM" id="SignalP"/>
    </source>
</evidence>
<protein>
    <recommendedName>
        <fullName evidence="4">DUF4148 domain-containing protein</fullName>
    </recommendedName>
</protein>
<keyword evidence="1" id="KW-0732">Signal</keyword>
<comment type="caution">
    <text evidence="2">The sequence shown here is derived from an EMBL/GenBank/DDBJ whole genome shotgun (WGS) entry which is preliminary data.</text>
</comment>
<feature type="chain" id="PRO_5045809315" description="DUF4148 domain-containing protein" evidence="1">
    <location>
        <begin position="21"/>
        <end position="96"/>
    </location>
</feature>
<organism evidence="2 3">
    <name type="scientific">Paracoccus mangrovi</name>
    <dbReference type="NCBI Taxonomy" id="1715645"/>
    <lineage>
        <taxon>Bacteria</taxon>
        <taxon>Pseudomonadati</taxon>
        <taxon>Pseudomonadota</taxon>
        <taxon>Alphaproteobacteria</taxon>
        <taxon>Rhodobacterales</taxon>
        <taxon>Paracoccaceae</taxon>
        <taxon>Paracoccus</taxon>
    </lineage>
</organism>
<reference evidence="3" key="1">
    <citation type="journal article" date="2019" name="Int. J. Syst. Evol. Microbiol.">
        <title>The Global Catalogue of Microorganisms (GCM) 10K type strain sequencing project: providing services to taxonomists for standard genome sequencing and annotation.</title>
        <authorList>
            <consortium name="The Broad Institute Genomics Platform"/>
            <consortium name="The Broad Institute Genome Sequencing Center for Infectious Disease"/>
            <person name="Wu L."/>
            <person name="Ma J."/>
        </authorList>
    </citation>
    <scope>NUCLEOTIDE SEQUENCE [LARGE SCALE GENOMIC DNA]</scope>
    <source>
        <strain evidence="3">KCTC 42899</strain>
    </source>
</reference>
<dbReference type="RefSeq" id="WP_374425889.1">
    <property type="nucleotide sequence ID" value="NZ_JBHRXJ010000001.1"/>
</dbReference>
<evidence type="ECO:0008006" key="4">
    <source>
        <dbReference type="Google" id="ProtNLM"/>
    </source>
</evidence>
<dbReference type="EMBL" id="JBHRXJ010000001">
    <property type="protein sequence ID" value="MFC3526679.1"/>
    <property type="molecule type" value="Genomic_DNA"/>
</dbReference>